<dbReference type="OrthoDB" id="10634839at2759"/>
<evidence type="ECO:0000313" key="2">
    <source>
        <dbReference type="Proteomes" id="UP000245207"/>
    </source>
</evidence>
<keyword evidence="2" id="KW-1185">Reference proteome</keyword>
<organism evidence="1 2">
    <name type="scientific">Artemisia annua</name>
    <name type="common">Sweet wormwood</name>
    <dbReference type="NCBI Taxonomy" id="35608"/>
    <lineage>
        <taxon>Eukaryota</taxon>
        <taxon>Viridiplantae</taxon>
        <taxon>Streptophyta</taxon>
        <taxon>Embryophyta</taxon>
        <taxon>Tracheophyta</taxon>
        <taxon>Spermatophyta</taxon>
        <taxon>Magnoliopsida</taxon>
        <taxon>eudicotyledons</taxon>
        <taxon>Gunneridae</taxon>
        <taxon>Pentapetalae</taxon>
        <taxon>asterids</taxon>
        <taxon>campanulids</taxon>
        <taxon>Asterales</taxon>
        <taxon>Asteraceae</taxon>
        <taxon>Asteroideae</taxon>
        <taxon>Anthemideae</taxon>
        <taxon>Artemisiinae</taxon>
        <taxon>Artemisia</taxon>
    </lineage>
</organism>
<comment type="caution">
    <text evidence="1">The sequence shown here is derived from an EMBL/GenBank/DDBJ whole genome shotgun (WGS) entry which is preliminary data.</text>
</comment>
<dbReference type="EMBL" id="PKPP01001453">
    <property type="protein sequence ID" value="PWA82610.1"/>
    <property type="molecule type" value="Genomic_DNA"/>
</dbReference>
<accession>A0A2U1PA60</accession>
<name>A0A2U1PA60_ARTAN</name>
<sequence length="207" mass="23482">MPPRKDVSSSDEMSSNANDQLNQLINITTNSANNQATLNTQIEALVQATTNLNTKLDAQTENTARLINHVARLADRFNSESDEEGPGRHHFNLNQPPPWLNEIKHYYKDHPTGIEFIQQITSNPAAFPHHLYKDGLVYVNGKILVPPIGNKHVSFIALIARFPFVIYHQILDMAEYFVYFSHIATLSLQAMPAEQDALRFPLLWTHL</sequence>
<gene>
    <name evidence="1" type="ORF">CTI12_AA174000</name>
</gene>
<dbReference type="Proteomes" id="UP000245207">
    <property type="component" value="Unassembled WGS sequence"/>
</dbReference>
<protein>
    <submittedName>
        <fullName evidence="1">Uncharacterized protein</fullName>
    </submittedName>
</protein>
<proteinExistence type="predicted"/>
<reference evidence="1 2" key="1">
    <citation type="journal article" date="2018" name="Mol. Plant">
        <title>The genome of Artemisia annua provides insight into the evolution of Asteraceae family and artemisinin biosynthesis.</title>
        <authorList>
            <person name="Shen Q."/>
            <person name="Zhang L."/>
            <person name="Liao Z."/>
            <person name="Wang S."/>
            <person name="Yan T."/>
            <person name="Shi P."/>
            <person name="Liu M."/>
            <person name="Fu X."/>
            <person name="Pan Q."/>
            <person name="Wang Y."/>
            <person name="Lv Z."/>
            <person name="Lu X."/>
            <person name="Zhang F."/>
            <person name="Jiang W."/>
            <person name="Ma Y."/>
            <person name="Chen M."/>
            <person name="Hao X."/>
            <person name="Li L."/>
            <person name="Tang Y."/>
            <person name="Lv G."/>
            <person name="Zhou Y."/>
            <person name="Sun X."/>
            <person name="Brodelius P.E."/>
            <person name="Rose J.K.C."/>
            <person name="Tang K."/>
        </authorList>
    </citation>
    <scope>NUCLEOTIDE SEQUENCE [LARGE SCALE GENOMIC DNA]</scope>
    <source>
        <strain evidence="2">cv. Huhao1</strain>
        <tissue evidence="1">Leaf</tissue>
    </source>
</reference>
<dbReference type="AlphaFoldDB" id="A0A2U1PA60"/>
<evidence type="ECO:0000313" key="1">
    <source>
        <dbReference type="EMBL" id="PWA82610.1"/>
    </source>
</evidence>